<sequence>MRVTNAARVVDPASGLTKMDLVRYYVEVAPWMLPHLQGRPAYIRRVPRGIQQPMTFQQHTLDMKGLKGTDPATWPGHDPAILFTSAEDLAAGAQLDMVEVHTWNSTEAAPHCPDRLVFDLDPGEGVAWKQLCDGARLVRALLQELELRSWLKTTGGKGLHVVVPVRPELDYDVVKPFTEAVVRHLAQVLPQLFVAKSGARNRTGRIFIDYLRNGWVQSTAEALSVRARPGLGVSMPVAWEQLDDVEGPAHWTVANTVASLRRRRRDPWAAYWTTRQRLDVAMQRLGWESAAA</sequence>
<dbReference type="PANTHER" id="PTHR42705:SF2">
    <property type="entry name" value="BIFUNCTIONAL NON-HOMOLOGOUS END JOINING PROTEIN LIGD"/>
    <property type="match status" value="1"/>
</dbReference>
<dbReference type="Pfam" id="PF21686">
    <property type="entry name" value="LigD_Prim-Pol"/>
    <property type="match status" value="1"/>
</dbReference>
<evidence type="ECO:0000259" key="1">
    <source>
        <dbReference type="Pfam" id="PF21686"/>
    </source>
</evidence>
<dbReference type="EC" id="6.5.1.1" evidence="2"/>
<dbReference type="PANTHER" id="PTHR42705">
    <property type="entry name" value="BIFUNCTIONAL NON-HOMOLOGOUS END JOINING PROTEIN LIGD"/>
    <property type="match status" value="1"/>
</dbReference>
<reference evidence="2" key="1">
    <citation type="submission" date="2020-12" db="EMBL/GenBank/DDBJ databases">
        <title>Ramlibacter sp. nov., isolated from a freshwater alga, Cryptomonas.</title>
        <authorList>
            <person name="Kim H.M."/>
            <person name="Jeon C.O."/>
        </authorList>
    </citation>
    <scope>NUCLEOTIDE SEQUENCE</scope>
    <source>
        <strain evidence="2">CrO1</strain>
    </source>
</reference>
<dbReference type="AlphaFoldDB" id="A0A934Q0V0"/>
<organism evidence="2 3">
    <name type="scientific">Ramlibacter algicola</name>
    <dbReference type="NCBI Taxonomy" id="2795217"/>
    <lineage>
        <taxon>Bacteria</taxon>
        <taxon>Pseudomonadati</taxon>
        <taxon>Pseudomonadota</taxon>
        <taxon>Betaproteobacteria</taxon>
        <taxon>Burkholderiales</taxon>
        <taxon>Comamonadaceae</taxon>
        <taxon>Ramlibacter</taxon>
    </lineage>
</organism>
<dbReference type="GO" id="GO:0003910">
    <property type="term" value="F:DNA ligase (ATP) activity"/>
    <property type="evidence" value="ECO:0007669"/>
    <property type="project" value="UniProtKB-EC"/>
</dbReference>
<dbReference type="InterPro" id="IPR014145">
    <property type="entry name" value="LigD_pol_dom"/>
</dbReference>
<protein>
    <submittedName>
        <fullName evidence="2">Non-homologous end-joining DNA ligase</fullName>
        <ecNumber evidence="2">6.5.1.1</ecNumber>
    </submittedName>
</protein>
<evidence type="ECO:0000313" key="2">
    <source>
        <dbReference type="EMBL" id="MBK0393075.1"/>
    </source>
</evidence>
<gene>
    <name evidence="2" type="primary">ligD</name>
    <name evidence="2" type="ORF">I8E28_10785</name>
</gene>
<keyword evidence="3" id="KW-1185">Reference proteome</keyword>
<proteinExistence type="predicted"/>
<feature type="domain" description="DNA ligase D polymerase" evidence="1">
    <location>
        <begin position="17"/>
        <end position="268"/>
    </location>
</feature>
<dbReference type="EMBL" id="JAEDAO010000001">
    <property type="protein sequence ID" value="MBK0393075.1"/>
    <property type="molecule type" value="Genomic_DNA"/>
</dbReference>
<dbReference type="InterPro" id="IPR052171">
    <property type="entry name" value="NHEJ_LigD"/>
</dbReference>
<dbReference type="Gene3D" id="3.90.920.10">
    <property type="entry name" value="DNA primase, PRIM domain"/>
    <property type="match status" value="1"/>
</dbReference>
<comment type="caution">
    <text evidence="2">The sequence shown here is derived from an EMBL/GenBank/DDBJ whole genome shotgun (WGS) entry which is preliminary data.</text>
</comment>
<keyword evidence="2" id="KW-0436">Ligase</keyword>
<name>A0A934Q0V0_9BURK</name>
<evidence type="ECO:0000313" key="3">
    <source>
        <dbReference type="Proteomes" id="UP000617041"/>
    </source>
</evidence>
<dbReference type="NCBIfam" id="TIGR02778">
    <property type="entry name" value="ligD_pol"/>
    <property type="match status" value="1"/>
</dbReference>
<dbReference type="RefSeq" id="WP_200788046.1">
    <property type="nucleotide sequence ID" value="NZ_JAEDAO010000001.1"/>
</dbReference>
<dbReference type="Proteomes" id="UP000617041">
    <property type="component" value="Unassembled WGS sequence"/>
</dbReference>
<accession>A0A934Q0V0</accession>